<evidence type="ECO:0000313" key="7">
    <source>
        <dbReference type="EMBL" id="RRT52661.1"/>
    </source>
</evidence>
<gene>
    <name evidence="7" type="ORF">B296_00050329</name>
</gene>
<dbReference type="InterPro" id="IPR016170">
    <property type="entry name" value="Cytok_DH_C_sf"/>
</dbReference>
<evidence type="ECO:0000259" key="6">
    <source>
        <dbReference type="Pfam" id="PF09265"/>
    </source>
</evidence>
<comment type="caution">
    <text evidence="7">The sequence shown here is derived from an EMBL/GenBank/DDBJ whole genome shotgun (WGS) entry which is preliminary data.</text>
</comment>
<evidence type="ECO:0000256" key="3">
    <source>
        <dbReference type="ARBA" id="ARBA00011928"/>
    </source>
</evidence>
<dbReference type="InterPro" id="IPR050432">
    <property type="entry name" value="FAD-linked_Oxidoreductases_BP"/>
</dbReference>
<dbReference type="SUPFAM" id="SSF56176">
    <property type="entry name" value="FAD-binding/transporter-associated domain-like"/>
    <property type="match status" value="1"/>
</dbReference>
<organism evidence="7 8">
    <name type="scientific">Ensete ventricosum</name>
    <name type="common">Abyssinian banana</name>
    <name type="synonym">Musa ensete</name>
    <dbReference type="NCBI Taxonomy" id="4639"/>
    <lineage>
        <taxon>Eukaryota</taxon>
        <taxon>Viridiplantae</taxon>
        <taxon>Streptophyta</taxon>
        <taxon>Embryophyta</taxon>
        <taxon>Tracheophyta</taxon>
        <taxon>Spermatophyta</taxon>
        <taxon>Magnoliopsida</taxon>
        <taxon>Liliopsida</taxon>
        <taxon>Zingiberales</taxon>
        <taxon>Musaceae</taxon>
        <taxon>Ensete</taxon>
    </lineage>
</organism>
<accession>A0A426YLR3</accession>
<dbReference type="AlphaFoldDB" id="A0A426YLR3"/>
<keyword evidence="4" id="KW-0560">Oxidoreductase</keyword>
<dbReference type="Proteomes" id="UP000287651">
    <property type="component" value="Unassembled WGS sequence"/>
</dbReference>
<dbReference type="EC" id="1.5.99.12" evidence="3"/>
<dbReference type="InterPro" id="IPR006094">
    <property type="entry name" value="Oxid_FAD_bind_N"/>
</dbReference>
<dbReference type="PANTHER" id="PTHR13878">
    <property type="entry name" value="GULONOLACTONE OXIDASE"/>
    <property type="match status" value="1"/>
</dbReference>
<dbReference type="Pfam" id="PF09265">
    <property type="entry name" value="Cytokin-bind"/>
    <property type="match status" value="1"/>
</dbReference>
<dbReference type="GO" id="GO:0009690">
    <property type="term" value="P:cytokinin metabolic process"/>
    <property type="evidence" value="ECO:0007669"/>
    <property type="project" value="InterPro"/>
</dbReference>
<proteinExistence type="inferred from homology"/>
<dbReference type="PANTHER" id="PTHR13878:SF107">
    <property type="entry name" value="CYTOKININ DEHYDROGENASE 3"/>
    <property type="match status" value="1"/>
</dbReference>
<dbReference type="Gene3D" id="3.40.462.10">
    <property type="entry name" value="FAD-linked oxidases, C-terminal domain"/>
    <property type="match status" value="1"/>
</dbReference>
<evidence type="ECO:0000256" key="2">
    <source>
        <dbReference type="ARBA" id="ARBA00005466"/>
    </source>
</evidence>
<dbReference type="InterPro" id="IPR016167">
    <property type="entry name" value="FAD-bd_PCMH_sub1"/>
</dbReference>
<dbReference type="InterPro" id="IPR036318">
    <property type="entry name" value="FAD-bd_PCMH-like_sf"/>
</dbReference>
<comment type="cofactor">
    <cofactor evidence="1">
        <name>FAD</name>
        <dbReference type="ChEBI" id="CHEBI:57692"/>
    </cofactor>
</comment>
<evidence type="ECO:0000256" key="1">
    <source>
        <dbReference type="ARBA" id="ARBA00001974"/>
    </source>
</evidence>
<feature type="domain" description="FAD linked oxidase N-terminal" evidence="5">
    <location>
        <begin position="51"/>
        <end position="106"/>
    </location>
</feature>
<comment type="similarity">
    <text evidence="2">Belongs to the oxygen-dependent FAD-linked oxidoreductase family.</text>
</comment>
<evidence type="ECO:0000313" key="8">
    <source>
        <dbReference type="Proteomes" id="UP000287651"/>
    </source>
</evidence>
<dbReference type="Gene3D" id="3.30.43.10">
    <property type="entry name" value="Uridine Diphospho-n-acetylenolpyruvylglucosamine Reductase, domain 2"/>
    <property type="match status" value="1"/>
</dbReference>
<protein>
    <recommendedName>
        <fullName evidence="3">cytokinin dehydrogenase</fullName>
        <ecNumber evidence="3">1.5.99.12</ecNumber>
    </recommendedName>
</protein>
<name>A0A426YLR3_ENSVE</name>
<dbReference type="InterPro" id="IPR015345">
    <property type="entry name" value="Cytokinin_DH_FAD/cytokin-bd"/>
</dbReference>
<feature type="domain" description="Cytokinin dehydrogenase 1 FAD/cytokinin binding" evidence="6">
    <location>
        <begin position="149"/>
        <end position="232"/>
    </location>
</feature>
<dbReference type="Pfam" id="PF01565">
    <property type="entry name" value="FAD_binding_4"/>
    <property type="match status" value="1"/>
</dbReference>
<reference evidence="7 8" key="1">
    <citation type="journal article" date="2014" name="Agronomy (Basel)">
        <title>A Draft Genome Sequence for Ensete ventricosum, the Drought-Tolerant Tree Against Hunger.</title>
        <authorList>
            <person name="Harrison J."/>
            <person name="Moore K.A."/>
            <person name="Paszkiewicz K."/>
            <person name="Jones T."/>
            <person name="Grant M."/>
            <person name="Ambacheew D."/>
            <person name="Muzemil S."/>
            <person name="Studholme D.J."/>
        </authorList>
    </citation>
    <scope>NUCLEOTIDE SEQUENCE [LARGE SCALE GENOMIC DNA]</scope>
</reference>
<dbReference type="GO" id="GO:0050660">
    <property type="term" value="F:flavin adenine dinucleotide binding"/>
    <property type="evidence" value="ECO:0007669"/>
    <property type="project" value="InterPro"/>
</dbReference>
<dbReference type="EMBL" id="AMZH03011548">
    <property type="protein sequence ID" value="RRT52661.1"/>
    <property type="molecule type" value="Genomic_DNA"/>
</dbReference>
<dbReference type="GO" id="GO:0019139">
    <property type="term" value="F:cytokinin dehydrogenase activity"/>
    <property type="evidence" value="ECO:0007669"/>
    <property type="project" value="UniProtKB-EC"/>
</dbReference>
<evidence type="ECO:0000256" key="4">
    <source>
        <dbReference type="ARBA" id="ARBA00023002"/>
    </source>
</evidence>
<sequence>MPLCLILQLLSAVLLSILLFFLRSSNIFYNISFQVPVDLTSDYGGIIHGSPAAVFRPSSPEDIALLLKSMYYFPLHHDVTVAARGAGHSTHGQAQARDGIVVDMRSKGELVRCSEQDNSDLFHGVLGGLGQLGIITRARINLRPAPPMHHDFDEFTKHGELVVNSGEVDYLEGFIKFGDAPQSHQPKKDFSRFGVARCVKPRQPTAYYLLEMAIYYADDDDDDAAEEVRPLLCLTLDCVNHKI</sequence>
<evidence type="ECO:0000259" key="5">
    <source>
        <dbReference type="Pfam" id="PF01565"/>
    </source>
</evidence>